<comment type="caution">
    <text evidence="8">The sequence shown here is derived from an EMBL/GenBank/DDBJ whole genome shotgun (WGS) entry which is preliminary data.</text>
</comment>
<evidence type="ECO:0000256" key="5">
    <source>
        <dbReference type="ARBA" id="ARBA00023136"/>
    </source>
</evidence>
<reference evidence="8 9" key="1">
    <citation type="submission" date="2020-08" db="EMBL/GenBank/DDBJ databases">
        <title>Genomic Encyclopedia of Type Strains, Phase III (KMG-III): the genomes of soil and plant-associated and newly described type strains.</title>
        <authorList>
            <person name="Whitman W."/>
        </authorList>
    </citation>
    <scope>NUCLEOTIDE SEQUENCE [LARGE SCALE GENOMIC DNA]</scope>
    <source>
        <strain evidence="8 9">CECT 8897</strain>
    </source>
</reference>
<dbReference type="PANTHER" id="PTHR23501:SF191">
    <property type="entry name" value="VACUOLAR BASIC AMINO ACID TRANSPORTER 4"/>
    <property type="match status" value="1"/>
</dbReference>
<feature type="transmembrane region" description="Helical" evidence="6">
    <location>
        <begin position="233"/>
        <end position="250"/>
    </location>
</feature>
<evidence type="ECO:0000256" key="6">
    <source>
        <dbReference type="SAM" id="Phobius"/>
    </source>
</evidence>
<keyword evidence="4 6" id="KW-1133">Transmembrane helix</keyword>
<feature type="transmembrane region" description="Helical" evidence="6">
    <location>
        <begin position="117"/>
        <end position="137"/>
    </location>
</feature>
<evidence type="ECO:0000313" key="8">
    <source>
        <dbReference type="EMBL" id="MBB3117634.1"/>
    </source>
</evidence>
<feature type="transmembrane region" description="Helical" evidence="6">
    <location>
        <begin position="56"/>
        <end position="75"/>
    </location>
</feature>
<sequence length="475" mass="48615">MSDKPLQAAPATPPNRWVAFAILAVLFLAATDTTIIGTLLPVIAGSVGGGQALFPWLMSGFMVAMALAGPLTGALADRYGVRSVLSWAILVFLAGSAGAALAGDMLMLVLARVVQGAGAGMIIVLSYASLAIIYGAAQRGRVQSMVSIVWGVAAIVGPLAGLAFTHAFGWRAAFLINMPVGLVCLLVLRSKALSAHVRRGVAVDYLAQGFFALMLLGVMVALSAAQVGLSRDSFWSMLVLAAAGALLLVLRVMGRPQASPVPLAFFRQRSLAVAMVIVICGSIGLYASITLVPIALHARHAISTAQTGVIVLLAALGFVVSSAVCGMQIQRVGYRSSMLAGALALVAGAFVLAMGSTSLPWQAIAGAELLIGLGMGCVAVGAVVLAQNAAPADSVATYTSTIQLLRNVGAALGINALAAIQYALESQHLSNDSLRSVFSVLGPVFVVCALLALLLPSNYQLQPVAAPGQPAPARR</sequence>
<keyword evidence="3 6" id="KW-0812">Transmembrane</keyword>
<feature type="transmembrane region" description="Helical" evidence="6">
    <location>
        <begin position="339"/>
        <end position="357"/>
    </location>
</feature>
<feature type="transmembrane region" description="Helical" evidence="6">
    <location>
        <begin position="407"/>
        <end position="424"/>
    </location>
</feature>
<dbReference type="InterPro" id="IPR036259">
    <property type="entry name" value="MFS_trans_sf"/>
</dbReference>
<feature type="transmembrane region" description="Helical" evidence="6">
    <location>
        <begin position="144"/>
        <end position="164"/>
    </location>
</feature>
<feature type="domain" description="Major facilitator superfamily (MFS) profile" evidence="7">
    <location>
        <begin position="18"/>
        <end position="460"/>
    </location>
</feature>
<dbReference type="InterPro" id="IPR020846">
    <property type="entry name" value="MFS_dom"/>
</dbReference>
<dbReference type="GO" id="GO:0012505">
    <property type="term" value="C:endomembrane system"/>
    <property type="evidence" value="ECO:0007669"/>
    <property type="project" value="UniProtKB-SubCell"/>
</dbReference>
<dbReference type="SUPFAM" id="SSF103473">
    <property type="entry name" value="MFS general substrate transporter"/>
    <property type="match status" value="2"/>
</dbReference>
<evidence type="ECO:0000256" key="1">
    <source>
        <dbReference type="ARBA" id="ARBA00004127"/>
    </source>
</evidence>
<dbReference type="AlphaFoldDB" id="A0A7W5FSC5"/>
<proteinExistence type="predicted"/>
<evidence type="ECO:0000259" key="7">
    <source>
        <dbReference type="PROSITE" id="PS50850"/>
    </source>
</evidence>
<keyword evidence="2" id="KW-0813">Transport</keyword>
<dbReference type="Pfam" id="PF07690">
    <property type="entry name" value="MFS_1"/>
    <property type="match status" value="1"/>
</dbReference>
<keyword evidence="5 6" id="KW-0472">Membrane</keyword>
<feature type="transmembrane region" description="Helical" evidence="6">
    <location>
        <begin position="170"/>
        <end position="188"/>
    </location>
</feature>
<evidence type="ECO:0000256" key="4">
    <source>
        <dbReference type="ARBA" id="ARBA00022989"/>
    </source>
</evidence>
<protein>
    <submittedName>
        <fullName evidence="8">MFS family permease</fullName>
    </submittedName>
</protein>
<feature type="transmembrane region" description="Helical" evidence="6">
    <location>
        <begin position="87"/>
        <end position="111"/>
    </location>
</feature>
<dbReference type="EMBL" id="JACHXD010000002">
    <property type="protein sequence ID" value="MBB3117634.1"/>
    <property type="molecule type" value="Genomic_DNA"/>
</dbReference>
<feature type="transmembrane region" description="Helical" evidence="6">
    <location>
        <begin position="436"/>
        <end position="455"/>
    </location>
</feature>
<name>A0A7W5FSC5_9BURK</name>
<dbReference type="RefSeq" id="WP_183439613.1">
    <property type="nucleotide sequence ID" value="NZ_JACHXD010000002.1"/>
</dbReference>
<feature type="transmembrane region" description="Helical" evidence="6">
    <location>
        <begin position="308"/>
        <end position="327"/>
    </location>
</feature>
<accession>A0A7W5FSC5</accession>
<dbReference type="Proteomes" id="UP000541535">
    <property type="component" value="Unassembled WGS sequence"/>
</dbReference>
<keyword evidence="9" id="KW-1185">Reference proteome</keyword>
<evidence type="ECO:0000256" key="2">
    <source>
        <dbReference type="ARBA" id="ARBA00022448"/>
    </source>
</evidence>
<dbReference type="PROSITE" id="PS50850">
    <property type="entry name" value="MFS"/>
    <property type="match status" value="1"/>
</dbReference>
<dbReference type="GO" id="GO:0022857">
    <property type="term" value="F:transmembrane transporter activity"/>
    <property type="evidence" value="ECO:0007669"/>
    <property type="project" value="InterPro"/>
</dbReference>
<comment type="subcellular location">
    <subcellularLocation>
        <location evidence="1">Endomembrane system</location>
        <topology evidence="1">Multi-pass membrane protein</topology>
    </subcellularLocation>
</comment>
<evidence type="ECO:0000313" key="9">
    <source>
        <dbReference type="Proteomes" id="UP000541535"/>
    </source>
</evidence>
<gene>
    <name evidence="8" type="ORF">FHS03_000660</name>
</gene>
<feature type="transmembrane region" description="Helical" evidence="6">
    <location>
        <begin position="209"/>
        <end position="227"/>
    </location>
</feature>
<dbReference type="InterPro" id="IPR011701">
    <property type="entry name" value="MFS"/>
</dbReference>
<feature type="transmembrane region" description="Helical" evidence="6">
    <location>
        <begin position="20"/>
        <end position="44"/>
    </location>
</feature>
<organism evidence="8 9">
    <name type="scientific">Pseudoduganella violacea</name>
    <dbReference type="NCBI Taxonomy" id="1715466"/>
    <lineage>
        <taxon>Bacteria</taxon>
        <taxon>Pseudomonadati</taxon>
        <taxon>Pseudomonadota</taxon>
        <taxon>Betaproteobacteria</taxon>
        <taxon>Burkholderiales</taxon>
        <taxon>Oxalobacteraceae</taxon>
        <taxon>Telluria group</taxon>
        <taxon>Pseudoduganella</taxon>
    </lineage>
</organism>
<feature type="transmembrane region" description="Helical" evidence="6">
    <location>
        <begin position="271"/>
        <end position="296"/>
    </location>
</feature>
<dbReference type="PANTHER" id="PTHR23501">
    <property type="entry name" value="MAJOR FACILITATOR SUPERFAMILY"/>
    <property type="match status" value="1"/>
</dbReference>
<dbReference type="GO" id="GO:0005886">
    <property type="term" value="C:plasma membrane"/>
    <property type="evidence" value="ECO:0007669"/>
    <property type="project" value="TreeGrafter"/>
</dbReference>
<evidence type="ECO:0000256" key="3">
    <source>
        <dbReference type="ARBA" id="ARBA00022692"/>
    </source>
</evidence>
<feature type="transmembrane region" description="Helical" evidence="6">
    <location>
        <begin position="363"/>
        <end position="386"/>
    </location>
</feature>
<dbReference type="Gene3D" id="1.20.1250.20">
    <property type="entry name" value="MFS general substrate transporter like domains"/>
    <property type="match status" value="2"/>
</dbReference>